<dbReference type="EMBL" id="MU394286">
    <property type="protein sequence ID" value="KAI6091509.1"/>
    <property type="molecule type" value="Genomic_DNA"/>
</dbReference>
<keyword evidence="1" id="KW-0472">Membrane</keyword>
<keyword evidence="1" id="KW-0812">Transmembrane</keyword>
<reference evidence="1 2" key="1">
    <citation type="journal article" date="2022" name="New Phytol.">
        <title>Ecological generalism drives hyperdiversity of secondary metabolite gene clusters in xylarialean endophytes.</title>
        <authorList>
            <person name="Franco M.E.E."/>
            <person name="Wisecaver J.H."/>
            <person name="Arnold A.E."/>
            <person name="Ju Y.M."/>
            <person name="Slot J.C."/>
            <person name="Ahrendt S."/>
            <person name="Moore L.P."/>
            <person name="Eastman K.E."/>
            <person name="Scott K."/>
            <person name="Konkel Z."/>
            <person name="Mondo S.J."/>
            <person name="Kuo A."/>
            <person name="Hayes R.D."/>
            <person name="Haridas S."/>
            <person name="Andreopoulos B."/>
            <person name="Riley R."/>
            <person name="LaButti K."/>
            <person name="Pangilinan J."/>
            <person name="Lipzen A."/>
            <person name="Amirebrahimi M."/>
            <person name="Yan J."/>
            <person name="Adam C."/>
            <person name="Keymanesh K."/>
            <person name="Ng V."/>
            <person name="Louie K."/>
            <person name="Northen T."/>
            <person name="Drula E."/>
            <person name="Henrissat B."/>
            <person name="Hsieh H.M."/>
            <person name="Youens-Clark K."/>
            <person name="Lutzoni F."/>
            <person name="Miadlikowska J."/>
            <person name="Eastwood D.C."/>
            <person name="Hamelin R.C."/>
            <person name="Grigoriev I.V."/>
            <person name="U'Ren J.M."/>
        </authorList>
    </citation>
    <scope>NUCLEOTIDE SEQUENCE [LARGE SCALE GENOMIC DNA]</scope>
    <source>
        <strain evidence="1 2">ER1909</strain>
    </source>
</reference>
<name>A0ACC0DFH5_9PEZI</name>
<sequence>MKRSSLFCATVASFFTTALGGHGLIGYGQWWYDPKCCYACRSVIESAQLDCPDGNMSGMDMDMDMTMGSPMAPCIAENFAFLSTLAYCINSNCPADGVSTSKIEQYWADQATGDPTVPARWTYGAILANITRVPDKVWESGQVLNYTALVSPNDYEYQVSFDNLFDWEEKVQSTTVIVIITLGVGTPLLMTLIGYLPYIGGILDKLKPYLVYPSAIGTYNVRPLPWLLGNAPTIGQSLYIVMFVVLNIILGAVSYRGFGRPHPWGFTPAGEIMSYVGYRTGHIAFALLPLTVLFASRNNFLLWLTNWSFSTFLVLHRWVARVCALQAVVHSITLLGAYVSNGGYYTDVHEAYWIWGIVATLCLVLLLIHSNLWFRRASYELFLVLHILLTVFVIAGCWYHVMYWHGFTGIYEDWIYAVSAVWFFDRLVRAFRICRNGIPRATVTEISPDIVRVDVKGVRWTPRPGYHAYAYFPTLVPLRPWENHPFSIINTAMLRSQSHVLPGTRYPKQRRSSDVNDIEEGKGKQEEVTTAPSAEGTDSITLYVKNHHGITKHLRAHQGLPVLFDGPYRGNASGGVLKCDRVLLIGGGIGVTGLLPWINAHVNVKLAWSLKETSEPLAQDLATALENIADKEVLVGKRLDVNALLAQEIQAGWDRVGVVVCGPDSLCDDVRAAVVSFGRKEKTIFELEVDAFSW</sequence>
<dbReference type="Proteomes" id="UP001497680">
    <property type="component" value="Unassembled WGS sequence"/>
</dbReference>
<keyword evidence="2" id="KW-1185">Reference proteome</keyword>
<evidence type="ECO:0000313" key="2">
    <source>
        <dbReference type="Proteomes" id="UP001497680"/>
    </source>
</evidence>
<accession>A0ACC0DFH5</accession>
<organism evidence="1 2">
    <name type="scientific">Hypoxylon rubiginosum</name>
    <dbReference type="NCBI Taxonomy" id="110542"/>
    <lineage>
        <taxon>Eukaryota</taxon>
        <taxon>Fungi</taxon>
        <taxon>Dikarya</taxon>
        <taxon>Ascomycota</taxon>
        <taxon>Pezizomycotina</taxon>
        <taxon>Sordariomycetes</taxon>
        <taxon>Xylariomycetidae</taxon>
        <taxon>Xylariales</taxon>
        <taxon>Hypoxylaceae</taxon>
        <taxon>Hypoxylon</taxon>
    </lineage>
</organism>
<comment type="caution">
    <text evidence="1">The sequence shown here is derived from an EMBL/GenBank/DDBJ whole genome shotgun (WGS) entry which is preliminary data.</text>
</comment>
<evidence type="ECO:0000313" key="1">
    <source>
        <dbReference type="EMBL" id="KAI6091509.1"/>
    </source>
</evidence>
<gene>
    <name evidence="1" type="ORF">F4821DRAFT_226282</name>
</gene>
<protein>
    <submittedName>
        <fullName evidence="1">Ferric reductase like transmembrane component-domain-containing protein</fullName>
    </submittedName>
</protein>
<proteinExistence type="predicted"/>